<dbReference type="InterPro" id="IPR009078">
    <property type="entry name" value="Ferritin-like_SF"/>
</dbReference>
<gene>
    <name evidence="1" type="ORF">B7463_g4573</name>
</gene>
<protein>
    <submittedName>
        <fullName evidence="1">Uncharacterized protein</fullName>
    </submittedName>
</protein>
<feature type="non-terminal residue" evidence="1">
    <location>
        <position position="335"/>
    </location>
</feature>
<dbReference type="SUPFAM" id="SSF47240">
    <property type="entry name" value="Ferritin-like"/>
    <property type="match status" value="1"/>
</dbReference>
<dbReference type="AlphaFoldDB" id="A0A3E2HEE6"/>
<dbReference type="InterPro" id="IPR039254">
    <property type="entry name" value="Rds1"/>
</dbReference>
<reference evidence="1 2" key="1">
    <citation type="submission" date="2018-05" db="EMBL/GenBank/DDBJ databases">
        <title>Draft genome sequence of Scytalidium lignicola DSM 105466, a ubiquitous saprotrophic fungus.</title>
        <authorList>
            <person name="Buettner E."/>
            <person name="Gebauer A.M."/>
            <person name="Hofrichter M."/>
            <person name="Liers C."/>
            <person name="Kellner H."/>
        </authorList>
    </citation>
    <scope>NUCLEOTIDE SEQUENCE [LARGE SCALE GENOMIC DNA]</scope>
    <source>
        <strain evidence="1 2">DSM 105466</strain>
    </source>
</reference>
<dbReference type="PANTHER" id="PTHR38705:SF1">
    <property type="entry name" value="PROTEIN RDS1"/>
    <property type="match status" value="1"/>
</dbReference>
<accession>A0A3E2HEE6</accession>
<organism evidence="1 2">
    <name type="scientific">Scytalidium lignicola</name>
    <name type="common">Hyphomycete</name>
    <dbReference type="NCBI Taxonomy" id="5539"/>
    <lineage>
        <taxon>Eukaryota</taxon>
        <taxon>Fungi</taxon>
        <taxon>Dikarya</taxon>
        <taxon>Ascomycota</taxon>
        <taxon>Pezizomycotina</taxon>
        <taxon>Leotiomycetes</taxon>
        <taxon>Leotiomycetes incertae sedis</taxon>
        <taxon>Scytalidium</taxon>
    </lineage>
</organism>
<dbReference type="Pfam" id="PF13668">
    <property type="entry name" value="Ferritin_2"/>
    <property type="match status" value="1"/>
</dbReference>
<dbReference type="CDD" id="cd00657">
    <property type="entry name" value="Ferritin_like"/>
    <property type="match status" value="1"/>
</dbReference>
<sequence>MYFPSTNLLALAGAFPGAAPATVKRQSNVTVYNFTSNDYGNLSEPNLLQYALTWEHLQVALYDKGLSIFNSSPNASNMSHSYEQLQYIARDERAHVQFLEQSITSLGHKPMSPCTYNFMVNSTQQFLQLASQLEGVGVSGLAGATGAMNPKQYQTAAAALLASEASHQSILRNAVGEVPNANPFGTPLGLNASYSIVRRYTQSCSHNNSALPLTVYPQLAVSTGNTTLNTTRANGSIILTPENGGSALRGSVYATYLSGLQIIPIATTKGPDGTVRATVPPAVSGQSYVFLTKDNSGNITDSTVIAGPAIVEAVPSPPTSNSSHAVVIRGYVHSS</sequence>
<dbReference type="OMA" id="ACEYKFP"/>
<feature type="non-terminal residue" evidence="1">
    <location>
        <position position="1"/>
    </location>
</feature>
<comment type="caution">
    <text evidence="1">The sequence shown here is derived from an EMBL/GenBank/DDBJ whole genome shotgun (WGS) entry which is preliminary data.</text>
</comment>
<dbReference type="OrthoDB" id="1001765at2759"/>
<dbReference type="PANTHER" id="PTHR38705">
    <property type="entry name" value="PROTEIN RDS1"/>
    <property type="match status" value="1"/>
</dbReference>
<name>A0A3E2HEE6_SCYLI</name>
<dbReference type="EMBL" id="NCSJ02000068">
    <property type="protein sequence ID" value="RFU31779.1"/>
    <property type="molecule type" value="Genomic_DNA"/>
</dbReference>
<evidence type="ECO:0000313" key="1">
    <source>
        <dbReference type="EMBL" id="RFU31779.1"/>
    </source>
</evidence>
<dbReference type="STRING" id="5539.A0A3E2HEE6"/>
<dbReference type="Proteomes" id="UP000258309">
    <property type="component" value="Unassembled WGS sequence"/>
</dbReference>
<evidence type="ECO:0000313" key="2">
    <source>
        <dbReference type="Proteomes" id="UP000258309"/>
    </source>
</evidence>
<keyword evidence="2" id="KW-1185">Reference proteome</keyword>
<proteinExistence type="predicted"/>